<dbReference type="PROSITE" id="PS50045">
    <property type="entry name" value="SIGMA54_INTERACT_4"/>
    <property type="match status" value="1"/>
</dbReference>
<dbReference type="PROSITE" id="PS00676">
    <property type="entry name" value="SIGMA54_INTERACT_2"/>
    <property type="match status" value="1"/>
</dbReference>
<evidence type="ECO:0000256" key="3">
    <source>
        <dbReference type="ARBA" id="ARBA00023012"/>
    </source>
</evidence>
<accession>A0ABT3YBN4</accession>
<proteinExistence type="predicted"/>
<feature type="compositionally biased region" description="Polar residues" evidence="7">
    <location>
        <begin position="484"/>
        <end position="501"/>
    </location>
</feature>
<dbReference type="SMART" id="SM00382">
    <property type="entry name" value="AAA"/>
    <property type="match status" value="1"/>
</dbReference>
<evidence type="ECO:0000256" key="6">
    <source>
        <dbReference type="ARBA" id="ARBA00023163"/>
    </source>
</evidence>
<comment type="caution">
    <text evidence="10">The sequence shown here is derived from an EMBL/GenBank/DDBJ whole genome shotgun (WGS) entry which is preliminary data.</text>
</comment>
<dbReference type="Gene3D" id="1.10.10.60">
    <property type="entry name" value="Homeodomain-like"/>
    <property type="match status" value="1"/>
</dbReference>
<dbReference type="PROSITE" id="PS50112">
    <property type="entry name" value="PAS"/>
    <property type="match status" value="1"/>
</dbReference>
<dbReference type="InterPro" id="IPR027417">
    <property type="entry name" value="P-loop_NTPase"/>
</dbReference>
<feature type="region of interest" description="Disordered" evidence="7">
    <location>
        <begin position="482"/>
        <end position="501"/>
    </location>
</feature>
<dbReference type="PANTHER" id="PTHR32071:SF57">
    <property type="entry name" value="C4-DICARBOXYLATE TRANSPORT TRANSCRIPTIONAL REGULATORY PROTEIN DCTD"/>
    <property type="match status" value="1"/>
</dbReference>
<dbReference type="SUPFAM" id="SSF52540">
    <property type="entry name" value="P-loop containing nucleoside triphosphate hydrolases"/>
    <property type="match status" value="1"/>
</dbReference>
<dbReference type="InterPro" id="IPR058031">
    <property type="entry name" value="AAA_lid_NorR"/>
</dbReference>
<keyword evidence="6" id="KW-0804">Transcription</keyword>
<dbReference type="InterPro" id="IPR009057">
    <property type="entry name" value="Homeodomain-like_sf"/>
</dbReference>
<evidence type="ECO:0000313" key="10">
    <source>
        <dbReference type="EMBL" id="MCY0093274.1"/>
    </source>
</evidence>
<dbReference type="Proteomes" id="UP001081283">
    <property type="component" value="Unassembled WGS sequence"/>
</dbReference>
<dbReference type="Gene3D" id="1.10.8.60">
    <property type="match status" value="1"/>
</dbReference>
<dbReference type="InterPro" id="IPR035965">
    <property type="entry name" value="PAS-like_dom_sf"/>
</dbReference>
<dbReference type="InterPro" id="IPR003593">
    <property type="entry name" value="AAA+_ATPase"/>
</dbReference>
<keyword evidence="1" id="KW-0547">Nucleotide-binding</keyword>
<dbReference type="InterPro" id="IPR000014">
    <property type="entry name" value="PAS"/>
</dbReference>
<dbReference type="RefSeq" id="WP_267611243.1">
    <property type="nucleotide sequence ID" value="NZ_JAOVZQ010000001.1"/>
</dbReference>
<dbReference type="Pfam" id="PF02954">
    <property type="entry name" value="HTH_8"/>
    <property type="match status" value="1"/>
</dbReference>
<protein>
    <submittedName>
        <fullName evidence="10">Sigma 54-interacting transcriptional regulator</fullName>
    </submittedName>
</protein>
<dbReference type="InterPro" id="IPR025943">
    <property type="entry name" value="Sigma_54_int_dom_ATP-bd_2"/>
</dbReference>
<evidence type="ECO:0000256" key="5">
    <source>
        <dbReference type="ARBA" id="ARBA00023159"/>
    </source>
</evidence>
<keyword evidence="4" id="KW-0805">Transcription regulation</keyword>
<gene>
    <name evidence="10" type="ORF">OEG82_04405</name>
</gene>
<dbReference type="SUPFAM" id="SSF55785">
    <property type="entry name" value="PYP-like sensor domain (PAS domain)"/>
    <property type="match status" value="1"/>
</dbReference>
<dbReference type="Pfam" id="PF25601">
    <property type="entry name" value="AAA_lid_14"/>
    <property type="match status" value="1"/>
</dbReference>
<dbReference type="PROSITE" id="PS00675">
    <property type="entry name" value="SIGMA54_INTERACT_1"/>
    <property type="match status" value="1"/>
</dbReference>
<evidence type="ECO:0000259" key="8">
    <source>
        <dbReference type="PROSITE" id="PS50045"/>
    </source>
</evidence>
<keyword evidence="5" id="KW-0010">Activator</keyword>
<keyword evidence="2" id="KW-0067">ATP-binding</keyword>
<dbReference type="InterPro" id="IPR025662">
    <property type="entry name" value="Sigma_54_int_dom_ATP-bd_1"/>
</dbReference>
<evidence type="ECO:0000256" key="4">
    <source>
        <dbReference type="ARBA" id="ARBA00023015"/>
    </source>
</evidence>
<dbReference type="InterPro" id="IPR002078">
    <property type="entry name" value="Sigma_54_int"/>
</dbReference>
<dbReference type="Gene3D" id="3.40.50.300">
    <property type="entry name" value="P-loop containing nucleotide triphosphate hydrolases"/>
    <property type="match status" value="1"/>
</dbReference>
<organism evidence="10 11">
    <name type="scientific">Hoeflea ulvae</name>
    <dbReference type="NCBI Taxonomy" id="2983764"/>
    <lineage>
        <taxon>Bacteria</taxon>
        <taxon>Pseudomonadati</taxon>
        <taxon>Pseudomonadota</taxon>
        <taxon>Alphaproteobacteria</taxon>
        <taxon>Hyphomicrobiales</taxon>
        <taxon>Rhizobiaceae</taxon>
        <taxon>Hoeflea</taxon>
    </lineage>
</organism>
<feature type="domain" description="PAS" evidence="9">
    <location>
        <begin position="93"/>
        <end position="145"/>
    </location>
</feature>
<reference evidence="10" key="1">
    <citation type="submission" date="2022-10" db="EMBL/GenBank/DDBJ databases">
        <title>Hoeflea sp. J2-29, isolated from marine algae.</title>
        <authorList>
            <person name="Kristyanto S."/>
            <person name="Kim J.M."/>
            <person name="Jeon C.O."/>
        </authorList>
    </citation>
    <scope>NUCLEOTIDE SEQUENCE</scope>
    <source>
        <strain evidence="10">J2-29</strain>
    </source>
</reference>
<evidence type="ECO:0000259" key="9">
    <source>
        <dbReference type="PROSITE" id="PS50112"/>
    </source>
</evidence>
<evidence type="ECO:0000256" key="1">
    <source>
        <dbReference type="ARBA" id="ARBA00022741"/>
    </source>
</evidence>
<dbReference type="Pfam" id="PF00158">
    <property type="entry name" value="Sigma54_activat"/>
    <property type="match status" value="1"/>
</dbReference>
<dbReference type="PANTHER" id="PTHR32071">
    <property type="entry name" value="TRANSCRIPTIONAL REGULATORY PROTEIN"/>
    <property type="match status" value="1"/>
</dbReference>
<dbReference type="Gene3D" id="3.30.450.20">
    <property type="entry name" value="PAS domain"/>
    <property type="match status" value="1"/>
</dbReference>
<name>A0ABT3YBN4_9HYPH</name>
<keyword evidence="11" id="KW-1185">Reference proteome</keyword>
<keyword evidence="3" id="KW-0902">Two-component regulatory system</keyword>
<dbReference type="SUPFAM" id="SSF46689">
    <property type="entry name" value="Homeodomain-like"/>
    <property type="match status" value="1"/>
</dbReference>
<feature type="domain" description="Sigma-54 factor interaction" evidence="8">
    <location>
        <begin position="233"/>
        <end position="463"/>
    </location>
</feature>
<dbReference type="InterPro" id="IPR002197">
    <property type="entry name" value="HTH_Fis"/>
</dbReference>
<evidence type="ECO:0000256" key="2">
    <source>
        <dbReference type="ARBA" id="ARBA00022840"/>
    </source>
</evidence>
<dbReference type="EMBL" id="JAOVZQ010000001">
    <property type="protein sequence ID" value="MCY0093274.1"/>
    <property type="molecule type" value="Genomic_DNA"/>
</dbReference>
<evidence type="ECO:0000256" key="7">
    <source>
        <dbReference type="SAM" id="MobiDB-lite"/>
    </source>
</evidence>
<dbReference type="CDD" id="cd00009">
    <property type="entry name" value="AAA"/>
    <property type="match status" value="1"/>
</dbReference>
<sequence length="548" mass="60982">MPDTATASIKALVVTDDTGQRLFQLGGDDPRLKALLSDPKWIAEAVQRRIMPVLLSDASYIALATSIEGGRLVLFFDNVSETVMRFFTQVEFAFDIIEHILSDPYDAMAVIDAKTQLVFVSPIHEKFFGLGTGESLGRNVRDVIQNTRLHHVVRTGVAEVGQIQKMEGSQRVVSRHPIRKNGTVVGAIGRVMFKGPQQVDALARQIKVLEKEVATYQTQTKEAMRGETFLNAIVGQSPAIQTLRDQIRKVAPLDIPVLIQGESGTGKELVAKALHMLSPRGHGRLITVNAAALPASLVESELFGYEAGSFTGADQKGRPGKFEQADKGTIFLDEIGDMPLEVQSKLLRVLQDRIVERVGGDKPRHIDFRLCSATNRDLERFIDENKFRLDLFYRISPVILKLPSLSERLEDIPLLVESFLTELSAQYVRPVPEVDEAVFDFLRERPWSGNVRELRHVIERTFVFLESSRLVVSDFHQAGEQAPFSPTTAHRSASPGESGQAATLKTAMNQLEREMIADAMARFEGNKKKVAEFLGVSRSYLYTKLGEE</sequence>
<dbReference type="PRINTS" id="PR01590">
    <property type="entry name" value="HTHFIS"/>
</dbReference>
<evidence type="ECO:0000313" key="11">
    <source>
        <dbReference type="Proteomes" id="UP001081283"/>
    </source>
</evidence>